<dbReference type="InterPro" id="IPR058924">
    <property type="entry name" value="AGPR_dimerisation_dom"/>
</dbReference>
<evidence type="ECO:0000256" key="4">
    <source>
        <dbReference type="ARBA" id="ARBA00022857"/>
    </source>
</evidence>
<dbReference type="SUPFAM" id="SSF55347">
    <property type="entry name" value="Glyceraldehyde-3-phosphate dehydrogenase-like, C-terminal domain"/>
    <property type="match status" value="1"/>
</dbReference>
<dbReference type="NCBIfam" id="TIGR01850">
    <property type="entry name" value="argC"/>
    <property type="match status" value="1"/>
</dbReference>
<comment type="catalytic activity">
    <reaction evidence="6 7">
        <text>N-acetyl-L-glutamate 5-semialdehyde + phosphate + NADP(+) = N-acetyl-L-glutamyl 5-phosphate + NADPH + H(+)</text>
        <dbReference type="Rhea" id="RHEA:21588"/>
        <dbReference type="ChEBI" id="CHEBI:15378"/>
        <dbReference type="ChEBI" id="CHEBI:29123"/>
        <dbReference type="ChEBI" id="CHEBI:43474"/>
        <dbReference type="ChEBI" id="CHEBI:57783"/>
        <dbReference type="ChEBI" id="CHEBI:57936"/>
        <dbReference type="ChEBI" id="CHEBI:58349"/>
        <dbReference type="EC" id="1.2.1.38"/>
    </reaction>
</comment>
<dbReference type="PANTHER" id="PTHR32338:SF10">
    <property type="entry name" value="N-ACETYL-GAMMA-GLUTAMYL-PHOSPHATE REDUCTASE, CHLOROPLASTIC-RELATED"/>
    <property type="match status" value="1"/>
</dbReference>
<dbReference type="InterPro" id="IPR000706">
    <property type="entry name" value="AGPR_type-1"/>
</dbReference>
<dbReference type="GO" id="GO:0070401">
    <property type="term" value="F:NADP+ binding"/>
    <property type="evidence" value="ECO:0007669"/>
    <property type="project" value="InterPro"/>
</dbReference>
<feature type="active site" evidence="7 8">
    <location>
        <position position="149"/>
    </location>
</feature>
<dbReference type="Gene3D" id="3.30.360.10">
    <property type="entry name" value="Dihydrodipicolinate Reductase, domain 2"/>
    <property type="match status" value="1"/>
</dbReference>
<dbReference type="CDD" id="cd23934">
    <property type="entry name" value="AGPR_1_C"/>
    <property type="match status" value="1"/>
</dbReference>
<dbReference type="EC" id="1.2.1.38" evidence="7"/>
<dbReference type="SUPFAM" id="SSF51735">
    <property type="entry name" value="NAD(P)-binding Rossmann-fold domains"/>
    <property type="match status" value="1"/>
</dbReference>
<evidence type="ECO:0000256" key="1">
    <source>
        <dbReference type="ARBA" id="ARBA00004862"/>
    </source>
</evidence>
<comment type="subcellular location">
    <subcellularLocation>
        <location evidence="7">Cytoplasm</location>
    </subcellularLocation>
</comment>
<evidence type="ECO:0000256" key="5">
    <source>
        <dbReference type="ARBA" id="ARBA00023002"/>
    </source>
</evidence>
<evidence type="ECO:0000256" key="2">
    <source>
        <dbReference type="ARBA" id="ARBA00022571"/>
    </source>
</evidence>
<comment type="pathway">
    <text evidence="1 7">Amino-acid biosynthesis; L-arginine biosynthesis; N(2)-acetyl-L-ornithine from L-glutamate: step 3/4.</text>
</comment>
<dbReference type="Pfam" id="PF01118">
    <property type="entry name" value="Semialdhyde_dh"/>
    <property type="match status" value="1"/>
</dbReference>
<dbReference type="EMBL" id="JWJD01000003">
    <property type="protein sequence ID" value="KIH76611.1"/>
    <property type="molecule type" value="Genomic_DNA"/>
</dbReference>
<dbReference type="GO" id="GO:0005737">
    <property type="term" value="C:cytoplasm"/>
    <property type="evidence" value="ECO:0007669"/>
    <property type="project" value="UniProtKB-SubCell"/>
</dbReference>
<dbReference type="InterPro" id="IPR036291">
    <property type="entry name" value="NAD(P)-bd_dom_sf"/>
</dbReference>
<sequence length="345" mass="37169">MVNVAIVGASGYTGVELVRLLHAHPSVEITCVTSRQSVGEELAAVFPSLFGRIAHVCDDVDVDLVCAKSDVVFTALPHQTAMAVVPAFLRAGKRVIDLSADYRLRDVSVYEQWYQAHTSPELLSEAVYGLPELYREKIATARLVANPGCYPTSVALALKPLLQQGLVDVSTLVVDAKSGASGAGRSAKLGSLFCEVNEGFKAYGVAGHRHTPEIEQTLSDVAGTPVRLTFTPHLLPINRGILSTCYAQFAAALSIGDLRDIYQQQYGDEPFVRVLPEGVWPNVAFVRGSNFCDINLTLDPRTGRVIVIAAIDNLVKGAAGQAVQNMNLMLGINERQGLEQLPLFP</sequence>
<keyword evidence="7" id="KW-0963">Cytoplasm</keyword>
<comment type="function">
    <text evidence="7">Catalyzes the NADPH-dependent reduction of N-acetyl-5-glutamyl phosphate to yield N-acetyl-L-glutamate 5-semialdehyde.</text>
</comment>
<accession>A0A0C2HHZ9</accession>
<dbReference type="Proteomes" id="UP000035068">
    <property type="component" value="Unassembled WGS sequence"/>
</dbReference>
<dbReference type="Pfam" id="PF22698">
    <property type="entry name" value="Semialdhyde_dhC_1"/>
    <property type="match status" value="1"/>
</dbReference>
<dbReference type="GO" id="GO:0051287">
    <property type="term" value="F:NAD binding"/>
    <property type="evidence" value="ECO:0007669"/>
    <property type="project" value="InterPro"/>
</dbReference>
<dbReference type="InterPro" id="IPR023013">
    <property type="entry name" value="AGPR_AS"/>
</dbReference>
<evidence type="ECO:0000256" key="6">
    <source>
        <dbReference type="ARBA" id="ARBA00050557"/>
    </source>
</evidence>
<comment type="similarity">
    <text evidence="7">Belongs to the NAGSA dehydrogenase family. Type 1 subfamily.</text>
</comment>
<evidence type="ECO:0000256" key="7">
    <source>
        <dbReference type="HAMAP-Rule" id="MF_00150"/>
    </source>
</evidence>
<keyword evidence="4 7" id="KW-0521">NADP</keyword>
<gene>
    <name evidence="7 10" type="primary">argC</name>
    <name evidence="10" type="ORF">GFER_10650</name>
</gene>
<evidence type="ECO:0000313" key="10">
    <source>
        <dbReference type="EMBL" id="KIH76611.1"/>
    </source>
</evidence>
<dbReference type="InterPro" id="IPR050085">
    <property type="entry name" value="AGPR"/>
</dbReference>
<dbReference type="SMART" id="SM00859">
    <property type="entry name" value="Semialdhyde_dh"/>
    <property type="match status" value="1"/>
</dbReference>
<proteinExistence type="inferred from homology"/>
<feature type="domain" description="Semialdehyde dehydrogenase NAD-binding" evidence="9">
    <location>
        <begin position="3"/>
        <end position="141"/>
    </location>
</feature>
<name>A0A0C2HHZ9_9BACT</name>
<organism evidence="10 11">
    <name type="scientific">Geoalkalibacter ferrihydriticus DSM 17813</name>
    <dbReference type="NCBI Taxonomy" id="1121915"/>
    <lineage>
        <taxon>Bacteria</taxon>
        <taxon>Pseudomonadati</taxon>
        <taxon>Thermodesulfobacteriota</taxon>
        <taxon>Desulfuromonadia</taxon>
        <taxon>Desulfuromonadales</taxon>
        <taxon>Geoalkalibacteraceae</taxon>
        <taxon>Geoalkalibacter</taxon>
    </lineage>
</organism>
<dbReference type="CDD" id="cd17895">
    <property type="entry name" value="AGPR_1_N"/>
    <property type="match status" value="1"/>
</dbReference>
<evidence type="ECO:0000256" key="8">
    <source>
        <dbReference type="PROSITE-ProRule" id="PRU10010"/>
    </source>
</evidence>
<keyword evidence="2 7" id="KW-0055">Arginine biosynthesis</keyword>
<dbReference type="GO" id="GO:0006526">
    <property type="term" value="P:L-arginine biosynthetic process"/>
    <property type="evidence" value="ECO:0007669"/>
    <property type="project" value="UniProtKB-UniRule"/>
</dbReference>
<keyword evidence="3 7" id="KW-0028">Amino-acid biosynthesis</keyword>
<evidence type="ECO:0000256" key="3">
    <source>
        <dbReference type="ARBA" id="ARBA00022605"/>
    </source>
</evidence>
<evidence type="ECO:0000313" key="11">
    <source>
        <dbReference type="Proteomes" id="UP000035068"/>
    </source>
</evidence>
<dbReference type="UniPathway" id="UPA00068">
    <property type="reaction ID" value="UER00108"/>
</dbReference>
<dbReference type="PROSITE" id="PS01224">
    <property type="entry name" value="ARGC"/>
    <property type="match status" value="1"/>
</dbReference>
<dbReference type="RefSeq" id="WP_040099308.1">
    <property type="nucleotide sequence ID" value="NZ_JWJD01000003.1"/>
</dbReference>
<dbReference type="FunFam" id="3.30.360.10:FF:000014">
    <property type="entry name" value="N-acetyl-gamma-glutamyl-phosphate reductase"/>
    <property type="match status" value="1"/>
</dbReference>
<dbReference type="AlphaFoldDB" id="A0A0C2HHZ9"/>
<dbReference type="GO" id="GO:0003942">
    <property type="term" value="F:N-acetyl-gamma-glutamyl-phosphate reductase activity"/>
    <property type="evidence" value="ECO:0007669"/>
    <property type="project" value="UniProtKB-UniRule"/>
</dbReference>
<keyword evidence="5 7" id="KW-0560">Oxidoreductase</keyword>
<dbReference type="HAMAP" id="MF_00150">
    <property type="entry name" value="ArgC_type1"/>
    <property type="match status" value="1"/>
</dbReference>
<reference evidence="10 11" key="1">
    <citation type="submission" date="2014-12" db="EMBL/GenBank/DDBJ databases">
        <title>Genomes of Geoalkalibacter ferrihydriticus and Geoalkalibacter subterraneus, two haloalkaliphilic metal-reducing members of the Geobacteraceae.</title>
        <authorList>
            <person name="Badalamenti J.P."/>
            <person name="Torres C.I."/>
            <person name="Krajmalnik-Brown R."/>
            <person name="Bond D.R."/>
        </authorList>
    </citation>
    <scope>NUCLEOTIDE SEQUENCE [LARGE SCALE GENOMIC DNA]</scope>
    <source>
        <strain evidence="10 11">DSM 17813</strain>
    </source>
</reference>
<keyword evidence="11" id="KW-1185">Reference proteome</keyword>
<protein>
    <recommendedName>
        <fullName evidence="7">N-acetyl-gamma-glutamyl-phosphate reductase</fullName>
        <shortName evidence="7">AGPR</shortName>
        <ecNumber evidence="7">1.2.1.38</ecNumber>
    </recommendedName>
    <alternativeName>
        <fullName evidence="7">N-acetyl-glutamate semialdehyde dehydrogenase</fullName>
        <shortName evidence="7">NAGSA dehydrogenase</shortName>
    </alternativeName>
</protein>
<evidence type="ECO:0000259" key="9">
    <source>
        <dbReference type="SMART" id="SM00859"/>
    </source>
</evidence>
<dbReference type="InterPro" id="IPR000534">
    <property type="entry name" value="Semialdehyde_DH_NAD-bd"/>
</dbReference>
<comment type="caution">
    <text evidence="10">The sequence shown here is derived from an EMBL/GenBank/DDBJ whole genome shotgun (WGS) entry which is preliminary data.</text>
</comment>
<dbReference type="Gene3D" id="3.40.50.720">
    <property type="entry name" value="NAD(P)-binding Rossmann-like Domain"/>
    <property type="match status" value="1"/>
</dbReference>
<dbReference type="PANTHER" id="PTHR32338">
    <property type="entry name" value="N-ACETYL-GAMMA-GLUTAMYL-PHOSPHATE REDUCTASE, CHLOROPLASTIC-RELATED-RELATED"/>
    <property type="match status" value="1"/>
</dbReference>